<keyword evidence="5" id="KW-1185">Reference proteome</keyword>
<organism evidence="4 5">
    <name type="scientific">Alicyclobacillus vulcanalis</name>
    <dbReference type="NCBI Taxonomy" id="252246"/>
    <lineage>
        <taxon>Bacteria</taxon>
        <taxon>Bacillati</taxon>
        <taxon>Bacillota</taxon>
        <taxon>Bacilli</taxon>
        <taxon>Bacillales</taxon>
        <taxon>Alicyclobacillaceae</taxon>
        <taxon>Alicyclobacillus</taxon>
    </lineage>
</organism>
<dbReference type="Proteomes" id="UP000186156">
    <property type="component" value="Unassembled WGS sequence"/>
</dbReference>
<dbReference type="InterPro" id="IPR041999">
    <property type="entry name" value="Sortase_D_1"/>
</dbReference>
<dbReference type="SUPFAM" id="SSF63817">
    <property type="entry name" value="Sortase"/>
    <property type="match status" value="1"/>
</dbReference>
<dbReference type="NCBIfam" id="TIGR01076">
    <property type="entry name" value="sortase_fam"/>
    <property type="match status" value="1"/>
</dbReference>
<sequence length="208" mass="22810">MVTRAKRRLALLARAVPLALAVAGAAIAADAGWAYLWETVWVNDRPLPIYTPPTTRPAGASPPLWLPLPKDGEKIGELVFPAQHVRVPVVQGDSWADLALGAGHDPASALPGQPGNVYVAGHRDTVFRVLRLLRAGDLVEFESPYGTFSYRVTWTQIVPPTDTAVERQTRLDTLTLQTCWPFDYFGFAPLRYIVHTRFLGGPSPPFMA</sequence>
<dbReference type="EMBL" id="FTOO01000005">
    <property type="protein sequence ID" value="SIS85464.1"/>
    <property type="molecule type" value="Genomic_DNA"/>
</dbReference>
<evidence type="ECO:0000313" key="4">
    <source>
        <dbReference type="EMBL" id="SIS85464.1"/>
    </source>
</evidence>
<evidence type="ECO:0000256" key="2">
    <source>
        <dbReference type="PIRSR" id="PIRSR605754-1"/>
    </source>
</evidence>
<dbReference type="InterPro" id="IPR023365">
    <property type="entry name" value="Sortase_dom-sf"/>
</dbReference>
<evidence type="ECO:0000256" key="1">
    <source>
        <dbReference type="ARBA" id="ARBA00022801"/>
    </source>
</evidence>
<dbReference type="Gene3D" id="2.40.260.10">
    <property type="entry name" value="Sortase"/>
    <property type="match status" value="1"/>
</dbReference>
<accession>A0A1N7MH36</accession>
<dbReference type="Pfam" id="PF04203">
    <property type="entry name" value="Sortase"/>
    <property type="match status" value="1"/>
</dbReference>
<keyword evidence="1" id="KW-0378">Hydrolase</keyword>
<name>A0A1N7MH36_9BACL</name>
<reference evidence="5" key="1">
    <citation type="submission" date="2017-01" db="EMBL/GenBank/DDBJ databases">
        <authorList>
            <person name="Varghese N."/>
            <person name="Submissions S."/>
        </authorList>
    </citation>
    <scope>NUCLEOTIDE SEQUENCE [LARGE SCALE GENOMIC DNA]</scope>
    <source>
        <strain evidence="5">DSM 16176</strain>
    </source>
</reference>
<dbReference type="STRING" id="252246.SAMN05421799_105149"/>
<protein>
    <submittedName>
        <fullName evidence="4">Sortase A</fullName>
    </submittedName>
</protein>
<feature type="signal peptide" evidence="3">
    <location>
        <begin position="1"/>
        <end position="28"/>
    </location>
</feature>
<evidence type="ECO:0000313" key="5">
    <source>
        <dbReference type="Proteomes" id="UP000186156"/>
    </source>
</evidence>
<feature type="chain" id="PRO_5012975595" evidence="3">
    <location>
        <begin position="29"/>
        <end position="208"/>
    </location>
</feature>
<feature type="active site" description="Acyl-thioester intermediate" evidence="2">
    <location>
        <position position="179"/>
    </location>
</feature>
<feature type="active site" description="Proton donor/acceptor" evidence="2">
    <location>
        <position position="122"/>
    </location>
</feature>
<evidence type="ECO:0000256" key="3">
    <source>
        <dbReference type="SAM" id="SignalP"/>
    </source>
</evidence>
<dbReference type="AlphaFoldDB" id="A0A1N7MH36"/>
<dbReference type="InterPro" id="IPR005754">
    <property type="entry name" value="Sortase"/>
</dbReference>
<gene>
    <name evidence="4" type="ORF">SAMN05421799_105149</name>
</gene>
<dbReference type="GO" id="GO:0016787">
    <property type="term" value="F:hydrolase activity"/>
    <property type="evidence" value="ECO:0007669"/>
    <property type="project" value="UniProtKB-KW"/>
</dbReference>
<dbReference type="OrthoDB" id="165822at2"/>
<dbReference type="CDD" id="cd05828">
    <property type="entry name" value="Sortase_D_1"/>
    <property type="match status" value="1"/>
</dbReference>
<proteinExistence type="predicted"/>
<keyword evidence="3" id="KW-0732">Signal</keyword>